<keyword evidence="2" id="KW-1185">Reference proteome</keyword>
<accession>A0ACC3SKW8</accession>
<proteinExistence type="predicted"/>
<organism evidence="1 2">
    <name type="scientific">Zalaria obscura</name>
    <dbReference type="NCBI Taxonomy" id="2024903"/>
    <lineage>
        <taxon>Eukaryota</taxon>
        <taxon>Fungi</taxon>
        <taxon>Dikarya</taxon>
        <taxon>Ascomycota</taxon>
        <taxon>Pezizomycotina</taxon>
        <taxon>Dothideomycetes</taxon>
        <taxon>Dothideomycetidae</taxon>
        <taxon>Dothideales</taxon>
        <taxon>Zalariaceae</taxon>
        <taxon>Zalaria</taxon>
    </lineage>
</organism>
<dbReference type="EMBL" id="JAMKPW020000007">
    <property type="protein sequence ID" value="KAK8216682.1"/>
    <property type="molecule type" value="Genomic_DNA"/>
</dbReference>
<name>A0ACC3SKW8_9PEZI</name>
<reference evidence="1" key="1">
    <citation type="submission" date="2024-02" db="EMBL/GenBank/DDBJ databases">
        <title>Metagenome Assembled Genome of Zalaria obscura JY119.</title>
        <authorList>
            <person name="Vighnesh L."/>
            <person name="Jagadeeshwari U."/>
            <person name="Venkata Ramana C."/>
            <person name="Sasikala C."/>
        </authorList>
    </citation>
    <scope>NUCLEOTIDE SEQUENCE</scope>
    <source>
        <strain evidence="1">JY119</strain>
    </source>
</reference>
<dbReference type="Proteomes" id="UP001320706">
    <property type="component" value="Unassembled WGS sequence"/>
</dbReference>
<comment type="caution">
    <text evidence="1">The sequence shown here is derived from an EMBL/GenBank/DDBJ whole genome shotgun (WGS) entry which is preliminary data.</text>
</comment>
<gene>
    <name evidence="1" type="ORF">M8818_001645</name>
</gene>
<sequence length="175" mass="19252">MGELGEDVLTRVSTNAAEHFVDAYYNALNGQRHTISSFYVPMTVLPTGRALPAIVYNGQTLSNPTEFQDSYQNQMPYTFFEVQSFNAHVMNPSLAPLTPDATGKVKQKELEENMSILVQVSGYVRLVERGSGPMRGFSDTLVLVPNKAEVGAKGKGKAGEGRSWLAQSQNFRFVV</sequence>
<protein>
    <submittedName>
        <fullName evidence="1">Uncharacterized protein</fullName>
    </submittedName>
</protein>
<evidence type="ECO:0000313" key="2">
    <source>
        <dbReference type="Proteomes" id="UP001320706"/>
    </source>
</evidence>
<evidence type="ECO:0000313" key="1">
    <source>
        <dbReference type="EMBL" id="KAK8216682.1"/>
    </source>
</evidence>